<accession>A0A447GGR4</accession>
<dbReference type="GO" id="GO:0030638">
    <property type="term" value="P:polyketide metabolic process"/>
    <property type="evidence" value="ECO:0007669"/>
    <property type="project" value="InterPro"/>
</dbReference>
<name>A0A447GGR4_9MYCO</name>
<dbReference type="PANTHER" id="PTHR38436">
    <property type="entry name" value="POLYKETIDE CYCLASE SNOAL-LIKE DOMAIN"/>
    <property type="match status" value="1"/>
</dbReference>
<dbReference type="SUPFAM" id="SSF54427">
    <property type="entry name" value="NTF2-like"/>
    <property type="match status" value="1"/>
</dbReference>
<dbReference type="Proteomes" id="UP000269998">
    <property type="component" value="Chromosome"/>
</dbReference>
<dbReference type="InterPro" id="IPR032710">
    <property type="entry name" value="NTF2-like_dom_sf"/>
</dbReference>
<proteinExistence type="predicted"/>
<dbReference type="Gene3D" id="3.10.450.50">
    <property type="match status" value="1"/>
</dbReference>
<gene>
    <name evidence="1" type="ORF">MB901379_03267</name>
</gene>
<evidence type="ECO:0000313" key="2">
    <source>
        <dbReference type="Proteomes" id="UP000269998"/>
    </source>
</evidence>
<dbReference type="PANTHER" id="PTHR38436:SF3">
    <property type="entry name" value="CARBOXYMETHYLENEBUTENOLIDASE-RELATED"/>
    <property type="match status" value="1"/>
</dbReference>
<dbReference type="EMBL" id="LR130759">
    <property type="protein sequence ID" value="VDM89687.1"/>
    <property type="molecule type" value="Genomic_DNA"/>
</dbReference>
<evidence type="ECO:0000313" key="1">
    <source>
        <dbReference type="EMBL" id="VDM89687.1"/>
    </source>
</evidence>
<protein>
    <submittedName>
        <fullName evidence="1">SnoaL-like domain protein</fullName>
    </submittedName>
</protein>
<reference evidence="2" key="1">
    <citation type="submission" date="2018-02" db="EMBL/GenBank/DDBJ databases">
        <authorList>
            <person name="Seth-Smith MB H."/>
            <person name="Seth-Smith H."/>
        </authorList>
    </citation>
    <scope>NUCLEOTIDE SEQUENCE [LARGE SCALE GENOMIC DNA]</scope>
</reference>
<sequence>MSDSPQDLSALFDRHVDTEFVARDVAATMATMSADPFVNHVPTMMGGVGSAGVADFYARYFIGHWPADTTITPICRTVGTDRVVDEMVMSFTHDVPMPTLLPGVAPTGRAVMLPVVVVMGFQGHQVAYERIYWDQASLLLQVGLLEGLSKTLPVTGAEQARKVLDKNLPANTLLGR</sequence>
<dbReference type="AlphaFoldDB" id="A0A447GGR4"/>
<dbReference type="RefSeq" id="WP_158017494.1">
    <property type="nucleotide sequence ID" value="NZ_CBCSKE010000028.1"/>
</dbReference>
<organism evidence="1 2">
    <name type="scientific">Mycobacterium basiliense</name>
    <dbReference type="NCBI Taxonomy" id="2094119"/>
    <lineage>
        <taxon>Bacteria</taxon>
        <taxon>Bacillati</taxon>
        <taxon>Actinomycetota</taxon>
        <taxon>Actinomycetes</taxon>
        <taxon>Mycobacteriales</taxon>
        <taxon>Mycobacteriaceae</taxon>
        <taxon>Mycobacterium</taxon>
    </lineage>
</organism>
<dbReference type="OrthoDB" id="9787933at2"/>
<dbReference type="KEGG" id="mbai:MB901379_03267"/>
<keyword evidence="2" id="KW-1185">Reference proteome</keyword>
<dbReference type="InterPro" id="IPR009959">
    <property type="entry name" value="Cyclase_SnoaL-like"/>
</dbReference>